<evidence type="ECO:0000256" key="3">
    <source>
        <dbReference type="SAM" id="SignalP"/>
    </source>
</evidence>
<feature type="compositionally biased region" description="Low complexity" evidence="2">
    <location>
        <begin position="37"/>
        <end position="61"/>
    </location>
</feature>
<evidence type="ECO:0000259" key="4">
    <source>
        <dbReference type="Pfam" id="PF02563"/>
    </source>
</evidence>
<dbReference type="Gene3D" id="3.30.1950.10">
    <property type="entry name" value="wza like domain"/>
    <property type="match status" value="1"/>
</dbReference>
<feature type="domain" description="Soluble ligand binding" evidence="5">
    <location>
        <begin position="499"/>
        <end position="546"/>
    </location>
</feature>
<dbReference type="PANTHER" id="PTHR33619:SF3">
    <property type="entry name" value="POLYSACCHARIDE EXPORT PROTEIN GFCE-RELATED"/>
    <property type="match status" value="1"/>
</dbReference>
<organism evidence="6 7">
    <name type="scientific">Halomonas caseinilytica</name>
    <dbReference type="NCBI Taxonomy" id="438744"/>
    <lineage>
        <taxon>Bacteria</taxon>
        <taxon>Pseudomonadati</taxon>
        <taxon>Pseudomonadota</taxon>
        <taxon>Gammaproteobacteria</taxon>
        <taxon>Oceanospirillales</taxon>
        <taxon>Halomonadaceae</taxon>
        <taxon>Halomonas</taxon>
    </lineage>
</organism>
<reference evidence="7" key="1">
    <citation type="submission" date="2016-11" db="EMBL/GenBank/DDBJ databases">
        <authorList>
            <person name="Varghese N."/>
            <person name="Submissions S."/>
        </authorList>
    </citation>
    <scope>NUCLEOTIDE SEQUENCE [LARGE SCALE GENOMIC DNA]</scope>
    <source>
        <strain evidence="7">ALO Sharm</strain>
    </source>
</reference>
<dbReference type="Pfam" id="PF02563">
    <property type="entry name" value="Poly_export"/>
    <property type="match status" value="1"/>
</dbReference>
<dbReference type="OrthoDB" id="9808948at2"/>
<evidence type="ECO:0000256" key="2">
    <source>
        <dbReference type="SAM" id="MobiDB-lite"/>
    </source>
</evidence>
<name>A0A1M6NMF3_9GAMM</name>
<evidence type="ECO:0000259" key="5">
    <source>
        <dbReference type="Pfam" id="PF10531"/>
    </source>
</evidence>
<evidence type="ECO:0000313" key="6">
    <source>
        <dbReference type="EMBL" id="SHJ96804.1"/>
    </source>
</evidence>
<dbReference type="GO" id="GO:0015159">
    <property type="term" value="F:polysaccharide transmembrane transporter activity"/>
    <property type="evidence" value="ECO:0007669"/>
    <property type="project" value="InterPro"/>
</dbReference>
<protein>
    <submittedName>
        <fullName evidence="6">Protein involved in polysaccharide export, contains SLBB domain of the beta-grasp fold</fullName>
    </submittedName>
</protein>
<dbReference type="InterPro" id="IPR049712">
    <property type="entry name" value="Poly_export"/>
</dbReference>
<dbReference type="Gene3D" id="3.10.560.10">
    <property type="entry name" value="Outer membrane lipoprotein wza domain like"/>
    <property type="match status" value="2"/>
</dbReference>
<evidence type="ECO:0000313" key="7">
    <source>
        <dbReference type="Proteomes" id="UP000184248"/>
    </source>
</evidence>
<dbReference type="Proteomes" id="UP000184248">
    <property type="component" value="Unassembled WGS sequence"/>
</dbReference>
<feature type="region of interest" description="Disordered" evidence="2">
    <location>
        <begin position="33"/>
        <end position="91"/>
    </location>
</feature>
<dbReference type="InterPro" id="IPR019554">
    <property type="entry name" value="Soluble_ligand-bd"/>
</dbReference>
<gene>
    <name evidence="6" type="ORF">SAMN05192556_101448</name>
</gene>
<proteinExistence type="predicted"/>
<dbReference type="Pfam" id="PF10531">
    <property type="entry name" value="SLBB"/>
    <property type="match status" value="1"/>
</dbReference>
<keyword evidence="7" id="KW-1185">Reference proteome</keyword>
<dbReference type="EMBL" id="FRAL01000001">
    <property type="protein sequence ID" value="SHJ96804.1"/>
    <property type="molecule type" value="Genomic_DNA"/>
</dbReference>
<keyword evidence="1 3" id="KW-0732">Signal</keyword>
<feature type="signal peptide" evidence="3">
    <location>
        <begin position="1"/>
        <end position="26"/>
    </location>
</feature>
<feature type="chain" id="PRO_5009919797" evidence="3">
    <location>
        <begin position="27"/>
        <end position="592"/>
    </location>
</feature>
<dbReference type="AlphaFoldDB" id="A0A1M6NMF3"/>
<dbReference type="PANTHER" id="PTHR33619">
    <property type="entry name" value="POLYSACCHARIDE EXPORT PROTEIN GFCE-RELATED"/>
    <property type="match status" value="1"/>
</dbReference>
<dbReference type="InterPro" id="IPR003715">
    <property type="entry name" value="Poly_export_N"/>
</dbReference>
<feature type="domain" description="Polysaccharide export protein N-terminal" evidence="4">
    <location>
        <begin position="120"/>
        <end position="193"/>
    </location>
</feature>
<evidence type="ECO:0000256" key="1">
    <source>
        <dbReference type="ARBA" id="ARBA00022729"/>
    </source>
</evidence>
<accession>A0A1M6NMF3</accession>
<dbReference type="RefSeq" id="WP_064698276.1">
    <property type="nucleotide sequence ID" value="NZ_BDEO01000001.1"/>
</dbReference>
<sequence length="592" mass="64123">MINRDTSTLGALLVAGLLLLPGSANAQSFLQSGIGGSEQQQQRQGQSQSASGQAQSGGQSSNVDATPRANWESANYGPVVKPNRYGMKAEPPKAEMDKLDPFGANLFEGGFRGTMADGLNSSYKIKPGDQVTLRAWGAVELDQTVPVDAQGNIYIPSIGPVQVQGMNSQQLDAQVRQAIQDVYPQDVQVYTNLQGVQPVGVFVTGYVENPGRYAGTPSDSVLYFLDQAGGIDKDLGSYRQIRVERGDRTVATVDLYDFLLDGDIQRPQFKDGDTIVVEERGPAIAVTGDVKREYRYELQGQQLSGRDVQQLARLNSGVSHVLLRGDRSDGPMAEYFPLDEFASQTVQSGDEVLFSADKRAETIVVELEGSFYGPSRYALPRNARLGEFLDAIGVPKDMTSVHDISILRESVAKQQEEALEKSLQRLQTTYLGYPARTAEEGKIQVQQAELIERFVQKASKVEPTGQLVVARGNSGIADVRLQDGDVVKIPETNDAILLSGEVTMPQAVVYTPGMSVEDYIEQAGGFTPRANDDEILVAHRNGAVIPADDAELRAGDEIIVLPRAPTSNLELAKSITQILYQVAVATKVALDL</sequence>